<evidence type="ECO:0000256" key="2">
    <source>
        <dbReference type="ARBA" id="ARBA00007118"/>
    </source>
</evidence>
<dbReference type="Gene3D" id="3.30.70.20">
    <property type="match status" value="1"/>
</dbReference>
<protein>
    <submittedName>
        <fullName evidence="10">Nitroreductase</fullName>
    </submittedName>
</protein>
<evidence type="ECO:0000256" key="8">
    <source>
        <dbReference type="ARBA" id="ARBA00023014"/>
    </source>
</evidence>
<dbReference type="Gene3D" id="3.40.109.10">
    <property type="entry name" value="NADH Oxidase"/>
    <property type="match status" value="1"/>
</dbReference>
<sequence length="306" mass="34192">MAIPTSRVKEKAEIKINEEKCTGCGLCVSVCKDFGLELENKKVKSSPNPLFGCIGCGHCMAICPSNAIEIHGRELSPNDLFDLPGQKDAATYEQLLTLLKRRRSIREFKDLPVEHELIEKILDAAKTAPMGLPPSDVNVLILDNQEKVRAFAKDFCDYLDGMKWLVSTWFLALMRPFWGKANDELFRGFVKPLFHTYTNNMRKGVNLVNYDAPLAMYFYGSPYCDPADPVVAATYAMFAAESLGLGTCMLGGVHPLIQSGKRAKKFRESQGIKFPSKEGLFVIFGYPQVTYHKGIQRTFASVVTKK</sequence>
<keyword evidence="8" id="KW-0411">Iron-sulfur</keyword>
<dbReference type="Proteomes" id="UP000323521">
    <property type="component" value="Chromosome"/>
</dbReference>
<dbReference type="SUPFAM" id="SSF54862">
    <property type="entry name" value="4Fe-4S ferredoxins"/>
    <property type="match status" value="1"/>
</dbReference>
<dbReference type="GO" id="GO:0046872">
    <property type="term" value="F:metal ion binding"/>
    <property type="evidence" value="ECO:0007669"/>
    <property type="project" value="UniProtKB-KW"/>
</dbReference>
<dbReference type="GO" id="GO:0051536">
    <property type="term" value="F:iron-sulfur cluster binding"/>
    <property type="evidence" value="ECO:0007669"/>
    <property type="project" value="UniProtKB-KW"/>
</dbReference>
<dbReference type="InterPro" id="IPR029479">
    <property type="entry name" value="Nitroreductase"/>
</dbReference>
<dbReference type="Pfam" id="PF13237">
    <property type="entry name" value="Fer4_10"/>
    <property type="match status" value="1"/>
</dbReference>
<evidence type="ECO:0000256" key="3">
    <source>
        <dbReference type="ARBA" id="ARBA00022630"/>
    </source>
</evidence>
<feature type="domain" description="4Fe-4S ferredoxin-type" evidence="9">
    <location>
        <begin position="43"/>
        <end position="73"/>
    </location>
</feature>
<reference evidence="10 11" key="1">
    <citation type="submission" date="2016-10" db="EMBL/GenBank/DDBJ databases">
        <title>Complete Genome Sequence of Peptococcaceae strain DCMF.</title>
        <authorList>
            <person name="Edwards R.J."/>
            <person name="Holland S.I."/>
            <person name="Deshpande N.P."/>
            <person name="Wong Y.K."/>
            <person name="Ertan H."/>
            <person name="Manefield M."/>
            <person name="Russell T.L."/>
            <person name="Lee M.J."/>
        </authorList>
    </citation>
    <scope>NUCLEOTIDE SEQUENCE [LARGE SCALE GENOMIC DNA]</scope>
    <source>
        <strain evidence="10 11">DCMF</strain>
    </source>
</reference>
<evidence type="ECO:0000256" key="6">
    <source>
        <dbReference type="ARBA" id="ARBA00023002"/>
    </source>
</evidence>
<dbReference type="OrthoDB" id="368873at2"/>
<accession>A0A3G1L0S4</accession>
<comment type="similarity">
    <text evidence="2">Belongs to the nitroreductase family.</text>
</comment>
<dbReference type="GO" id="GO:0016491">
    <property type="term" value="F:oxidoreductase activity"/>
    <property type="evidence" value="ECO:0007669"/>
    <property type="project" value="UniProtKB-KW"/>
</dbReference>
<dbReference type="SUPFAM" id="SSF55469">
    <property type="entry name" value="FMN-dependent nitroreductase-like"/>
    <property type="match status" value="1"/>
</dbReference>
<evidence type="ECO:0000256" key="1">
    <source>
        <dbReference type="ARBA" id="ARBA00001917"/>
    </source>
</evidence>
<feature type="domain" description="4Fe-4S ferredoxin-type" evidence="9">
    <location>
        <begin position="12"/>
        <end position="41"/>
    </location>
</feature>
<evidence type="ECO:0000256" key="4">
    <source>
        <dbReference type="ARBA" id="ARBA00022643"/>
    </source>
</evidence>
<keyword evidence="3" id="KW-0285">Flavoprotein</keyword>
<dbReference type="InterPro" id="IPR000415">
    <property type="entry name" value="Nitroreductase-like"/>
</dbReference>
<keyword evidence="11" id="KW-1185">Reference proteome</keyword>
<keyword evidence="7" id="KW-0408">Iron</keyword>
<dbReference type="InterPro" id="IPR017900">
    <property type="entry name" value="4Fe4S_Fe_S_CS"/>
</dbReference>
<proteinExistence type="inferred from homology"/>
<keyword evidence="5" id="KW-0479">Metal-binding</keyword>
<dbReference type="PANTHER" id="PTHR43673">
    <property type="entry name" value="NAD(P)H NITROREDUCTASE YDGI-RELATED"/>
    <property type="match status" value="1"/>
</dbReference>
<dbReference type="KEGG" id="fwa:DCMF_28820"/>
<dbReference type="PROSITE" id="PS51379">
    <property type="entry name" value="4FE4S_FER_2"/>
    <property type="match status" value="2"/>
</dbReference>
<organism evidence="10 11">
    <name type="scientific">Formimonas warabiya</name>
    <dbReference type="NCBI Taxonomy" id="1761012"/>
    <lineage>
        <taxon>Bacteria</taxon>
        <taxon>Bacillati</taxon>
        <taxon>Bacillota</taxon>
        <taxon>Clostridia</taxon>
        <taxon>Eubacteriales</taxon>
        <taxon>Peptococcaceae</taxon>
        <taxon>Candidatus Formimonas</taxon>
    </lineage>
</organism>
<dbReference type="EMBL" id="CP017634">
    <property type="protein sequence ID" value="ATW28229.1"/>
    <property type="molecule type" value="Genomic_DNA"/>
</dbReference>
<dbReference type="AlphaFoldDB" id="A0A3G1L0S4"/>
<dbReference type="InterPro" id="IPR017896">
    <property type="entry name" value="4Fe4S_Fe-S-bd"/>
</dbReference>
<dbReference type="Pfam" id="PF00881">
    <property type="entry name" value="Nitroreductase"/>
    <property type="match status" value="1"/>
</dbReference>
<evidence type="ECO:0000259" key="9">
    <source>
        <dbReference type="PROSITE" id="PS51379"/>
    </source>
</evidence>
<dbReference type="PROSITE" id="PS00198">
    <property type="entry name" value="4FE4S_FER_1"/>
    <property type="match status" value="1"/>
</dbReference>
<evidence type="ECO:0000256" key="5">
    <source>
        <dbReference type="ARBA" id="ARBA00022723"/>
    </source>
</evidence>
<keyword evidence="6" id="KW-0560">Oxidoreductase</keyword>
<evidence type="ECO:0000313" key="11">
    <source>
        <dbReference type="Proteomes" id="UP000323521"/>
    </source>
</evidence>
<gene>
    <name evidence="10" type="ORF">DCMF_28820</name>
</gene>
<comment type="cofactor">
    <cofactor evidence="1">
        <name>FMN</name>
        <dbReference type="ChEBI" id="CHEBI:58210"/>
    </cofactor>
</comment>
<dbReference type="RefSeq" id="WP_148137640.1">
    <property type="nucleotide sequence ID" value="NZ_CP017634.1"/>
</dbReference>
<evidence type="ECO:0000313" key="10">
    <source>
        <dbReference type="EMBL" id="ATW28229.1"/>
    </source>
</evidence>
<name>A0A3G1L0S4_FORW1</name>
<dbReference type="PANTHER" id="PTHR43673:SF2">
    <property type="entry name" value="NITROREDUCTASE"/>
    <property type="match status" value="1"/>
</dbReference>
<dbReference type="Gene3D" id="3.30.70.3270">
    <property type="match status" value="1"/>
</dbReference>
<keyword evidence="4" id="KW-0288">FMN</keyword>
<evidence type="ECO:0000256" key="7">
    <source>
        <dbReference type="ARBA" id="ARBA00023004"/>
    </source>
</evidence>